<proteinExistence type="predicted"/>
<name>A0A6A5UC22_9PLEO</name>
<sequence length="172" mass="19433">MLPLSSYSREFKGTVINTCHELSKLASRTPQYEEESRFFRLLEELASKEVPHDGEKMFTGLKSVLFGSTELEKDGNKVETYINSHEKHKDWLAFGEAIDTILDHWIRNPLQNDLKSLVPIMEHICKADTPDSHAVAVAQAQNLIGEANKKLQEFGASDCSWILNVEANTISE</sequence>
<evidence type="ECO:0000313" key="1">
    <source>
        <dbReference type="EMBL" id="KAF1962451.1"/>
    </source>
</evidence>
<gene>
    <name evidence="1" type="ORF">CC80DRAFT_487907</name>
</gene>
<dbReference type="AlphaFoldDB" id="A0A6A5UC22"/>
<protein>
    <submittedName>
        <fullName evidence="1">Uncharacterized protein</fullName>
    </submittedName>
</protein>
<dbReference type="Proteomes" id="UP000800035">
    <property type="component" value="Unassembled WGS sequence"/>
</dbReference>
<organism evidence="1 2">
    <name type="scientific">Byssothecium circinans</name>
    <dbReference type="NCBI Taxonomy" id="147558"/>
    <lineage>
        <taxon>Eukaryota</taxon>
        <taxon>Fungi</taxon>
        <taxon>Dikarya</taxon>
        <taxon>Ascomycota</taxon>
        <taxon>Pezizomycotina</taxon>
        <taxon>Dothideomycetes</taxon>
        <taxon>Pleosporomycetidae</taxon>
        <taxon>Pleosporales</taxon>
        <taxon>Massarineae</taxon>
        <taxon>Massarinaceae</taxon>
        <taxon>Byssothecium</taxon>
    </lineage>
</organism>
<dbReference type="EMBL" id="ML976979">
    <property type="protein sequence ID" value="KAF1962451.1"/>
    <property type="molecule type" value="Genomic_DNA"/>
</dbReference>
<accession>A0A6A5UC22</accession>
<keyword evidence="2" id="KW-1185">Reference proteome</keyword>
<evidence type="ECO:0000313" key="2">
    <source>
        <dbReference type="Proteomes" id="UP000800035"/>
    </source>
</evidence>
<reference evidence="1" key="1">
    <citation type="journal article" date="2020" name="Stud. Mycol.">
        <title>101 Dothideomycetes genomes: a test case for predicting lifestyles and emergence of pathogens.</title>
        <authorList>
            <person name="Haridas S."/>
            <person name="Albert R."/>
            <person name="Binder M."/>
            <person name="Bloem J."/>
            <person name="Labutti K."/>
            <person name="Salamov A."/>
            <person name="Andreopoulos B."/>
            <person name="Baker S."/>
            <person name="Barry K."/>
            <person name="Bills G."/>
            <person name="Bluhm B."/>
            <person name="Cannon C."/>
            <person name="Castanera R."/>
            <person name="Culley D."/>
            <person name="Daum C."/>
            <person name="Ezra D."/>
            <person name="Gonzalez J."/>
            <person name="Henrissat B."/>
            <person name="Kuo A."/>
            <person name="Liang C."/>
            <person name="Lipzen A."/>
            <person name="Lutzoni F."/>
            <person name="Magnuson J."/>
            <person name="Mondo S."/>
            <person name="Nolan M."/>
            <person name="Ohm R."/>
            <person name="Pangilinan J."/>
            <person name="Park H.-J."/>
            <person name="Ramirez L."/>
            <person name="Alfaro M."/>
            <person name="Sun H."/>
            <person name="Tritt A."/>
            <person name="Yoshinaga Y."/>
            <person name="Zwiers L.-H."/>
            <person name="Turgeon B."/>
            <person name="Goodwin S."/>
            <person name="Spatafora J."/>
            <person name="Crous P."/>
            <person name="Grigoriev I."/>
        </authorList>
    </citation>
    <scope>NUCLEOTIDE SEQUENCE</scope>
    <source>
        <strain evidence="1">CBS 675.92</strain>
    </source>
</reference>